<dbReference type="PROSITE" id="PS50987">
    <property type="entry name" value="HTH_ARSR_2"/>
    <property type="match status" value="1"/>
</dbReference>
<feature type="domain" description="HTH arsR-type" evidence="4">
    <location>
        <begin position="5"/>
        <end position="99"/>
    </location>
</feature>
<comment type="caution">
    <text evidence="5">The sequence shown here is derived from an EMBL/GenBank/DDBJ whole genome shotgun (WGS) entry which is preliminary data.</text>
</comment>
<dbReference type="PANTHER" id="PTHR43132">
    <property type="entry name" value="ARSENICAL RESISTANCE OPERON REPRESSOR ARSR-RELATED"/>
    <property type="match status" value="1"/>
</dbReference>
<keyword evidence="1" id="KW-0805">Transcription regulation</keyword>
<dbReference type="PANTHER" id="PTHR43132:SF2">
    <property type="entry name" value="ARSENICAL RESISTANCE OPERON REPRESSOR ARSR-RELATED"/>
    <property type="match status" value="1"/>
</dbReference>
<protein>
    <submittedName>
        <fullName evidence="5">Metalloregulator ArsR/SmtB family transcription factor</fullName>
    </submittedName>
</protein>
<sequence length="105" mass="11687">MDLTLLRENASKASSLLKSPANEDRLMLLCQLVEGEKSVSELEKLTGIRQPTLSQQLGVLRTEELVSTRREGKWIYYSIASEEAMVMLSALHGVFCAERADTLTS</sequence>
<dbReference type="Pfam" id="PF01022">
    <property type="entry name" value="HTH_5"/>
    <property type="match status" value="1"/>
</dbReference>
<dbReference type="InterPro" id="IPR036388">
    <property type="entry name" value="WH-like_DNA-bd_sf"/>
</dbReference>
<dbReference type="InterPro" id="IPR036390">
    <property type="entry name" value="WH_DNA-bd_sf"/>
</dbReference>
<reference evidence="5 6" key="1">
    <citation type="submission" date="2019-11" db="EMBL/GenBank/DDBJ databases">
        <title>Draft genome sequence of Paludibacterium sp. dN18-1.</title>
        <authorList>
            <person name="Im W.-T."/>
        </authorList>
    </citation>
    <scope>NUCLEOTIDE SEQUENCE [LARGE SCALE GENOMIC DNA]</scope>
    <source>
        <strain evidence="6">dN 18-1</strain>
    </source>
</reference>
<evidence type="ECO:0000256" key="3">
    <source>
        <dbReference type="ARBA" id="ARBA00023163"/>
    </source>
</evidence>
<dbReference type="GO" id="GO:0003677">
    <property type="term" value="F:DNA binding"/>
    <property type="evidence" value="ECO:0007669"/>
    <property type="project" value="UniProtKB-KW"/>
</dbReference>
<evidence type="ECO:0000313" key="5">
    <source>
        <dbReference type="EMBL" id="MTD33198.1"/>
    </source>
</evidence>
<accession>A0A844GD88</accession>
<dbReference type="InterPro" id="IPR011991">
    <property type="entry name" value="ArsR-like_HTH"/>
</dbReference>
<evidence type="ECO:0000256" key="2">
    <source>
        <dbReference type="ARBA" id="ARBA00023125"/>
    </source>
</evidence>
<dbReference type="InterPro" id="IPR001845">
    <property type="entry name" value="HTH_ArsR_DNA-bd_dom"/>
</dbReference>
<dbReference type="GO" id="GO:0003700">
    <property type="term" value="F:DNA-binding transcription factor activity"/>
    <property type="evidence" value="ECO:0007669"/>
    <property type="project" value="InterPro"/>
</dbReference>
<dbReference type="PRINTS" id="PR00778">
    <property type="entry name" value="HTHARSR"/>
</dbReference>
<dbReference type="CDD" id="cd00090">
    <property type="entry name" value="HTH_ARSR"/>
    <property type="match status" value="1"/>
</dbReference>
<name>A0A844GD88_9NEIS</name>
<evidence type="ECO:0000259" key="4">
    <source>
        <dbReference type="PROSITE" id="PS50987"/>
    </source>
</evidence>
<evidence type="ECO:0000313" key="6">
    <source>
        <dbReference type="Proteomes" id="UP000446658"/>
    </source>
</evidence>
<dbReference type="SMART" id="SM00418">
    <property type="entry name" value="HTH_ARSR"/>
    <property type="match status" value="1"/>
</dbReference>
<keyword evidence="6" id="KW-1185">Reference proteome</keyword>
<keyword evidence="3" id="KW-0804">Transcription</keyword>
<dbReference type="EMBL" id="WLYX01000001">
    <property type="protein sequence ID" value="MTD33198.1"/>
    <property type="molecule type" value="Genomic_DNA"/>
</dbReference>
<dbReference type="AlphaFoldDB" id="A0A844GD88"/>
<dbReference type="InterPro" id="IPR051011">
    <property type="entry name" value="Metal_resp_trans_reg"/>
</dbReference>
<keyword evidence="2" id="KW-0238">DNA-binding</keyword>
<dbReference type="RefSeq" id="WP_230369997.1">
    <property type="nucleotide sequence ID" value="NZ_WLYX01000001.1"/>
</dbReference>
<dbReference type="NCBIfam" id="NF033788">
    <property type="entry name" value="HTH_metalloreg"/>
    <property type="match status" value="1"/>
</dbReference>
<dbReference type="Proteomes" id="UP000446658">
    <property type="component" value="Unassembled WGS sequence"/>
</dbReference>
<evidence type="ECO:0000256" key="1">
    <source>
        <dbReference type="ARBA" id="ARBA00023015"/>
    </source>
</evidence>
<dbReference type="SUPFAM" id="SSF46785">
    <property type="entry name" value="Winged helix' DNA-binding domain"/>
    <property type="match status" value="1"/>
</dbReference>
<proteinExistence type="predicted"/>
<organism evidence="5 6">
    <name type="scientific">Paludibacterium denitrificans</name>
    <dbReference type="NCBI Taxonomy" id="2675226"/>
    <lineage>
        <taxon>Bacteria</taxon>
        <taxon>Pseudomonadati</taxon>
        <taxon>Pseudomonadota</taxon>
        <taxon>Betaproteobacteria</taxon>
        <taxon>Neisseriales</taxon>
        <taxon>Chromobacteriaceae</taxon>
        <taxon>Paludibacterium</taxon>
    </lineage>
</organism>
<gene>
    <name evidence="5" type="ORF">GKE73_08740</name>
</gene>
<dbReference type="Gene3D" id="1.10.10.10">
    <property type="entry name" value="Winged helix-like DNA-binding domain superfamily/Winged helix DNA-binding domain"/>
    <property type="match status" value="1"/>
</dbReference>